<name>A0ABN2JNG7_9MICO</name>
<dbReference type="InterPro" id="IPR036779">
    <property type="entry name" value="LysM_dom_sf"/>
</dbReference>
<sequence length="109" mass="11217">MASTVSAPGPLGLGGLRLTRRGRAVVVLVAVLVAAAAGLVGQRAVAGTPGGPLEVRLHTVAPGESLWEYARGLASTDEDVRDVVVDLQELNELESADLQVGQVVLLPQE</sequence>
<evidence type="ECO:0000313" key="4">
    <source>
        <dbReference type="Proteomes" id="UP001501138"/>
    </source>
</evidence>
<dbReference type="InterPro" id="IPR018392">
    <property type="entry name" value="LysM"/>
</dbReference>
<evidence type="ECO:0000313" key="3">
    <source>
        <dbReference type="EMBL" id="GAA1732752.1"/>
    </source>
</evidence>
<evidence type="ECO:0000259" key="2">
    <source>
        <dbReference type="Pfam" id="PF01476"/>
    </source>
</evidence>
<protein>
    <recommendedName>
        <fullName evidence="2">LysM domain-containing protein</fullName>
    </recommendedName>
</protein>
<evidence type="ECO:0000256" key="1">
    <source>
        <dbReference type="SAM" id="Phobius"/>
    </source>
</evidence>
<organism evidence="3 4">
    <name type="scientific">Isoptericola hypogeus</name>
    <dbReference type="NCBI Taxonomy" id="300179"/>
    <lineage>
        <taxon>Bacteria</taxon>
        <taxon>Bacillati</taxon>
        <taxon>Actinomycetota</taxon>
        <taxon>Actinomycetes</taxon>
        <taxon>Micrococcales</taxon>
        <taxon>Promicromonosporaceae</taxon>
        <taxon>Isoptericola</taxon>
    </lineage>
</organism>
<feature type="transmembrane region" description="Helical" evidence="1">
    <location>
        <begin position="24"/>
        <end position="45"/>
    </location>
</feature>
<dbReference type="RefSeq" id="WP_344249342.1">
    <property type="nucleotide sequence ID" value="NZ_BAAAPM010000006.1"/>
</dbReference>
<comment type="caution">
    <text evidence="3">The sequence shown here is derived from an EMBL/GenBank/DDBJ whole genome shotgun (WGS) entry which is preliminary data.</text>
</comment>
<dbReference type="EMBL" id="BAAAPM010000006">
    <property type="protein sequence ID" value="GAA1732752.1"/>
    <property type="molecule type" value="Genomic_DNA"/>
</dbReference>
<dbReference type="Gene3D" id="3.10.350.10">
    <property type="entry name" value="LysM domain"/>
    <property type="match status" value="1"/>
</dbReference>
<dbReference type="CDD" id="cd00118">
    <property type="entry name" value="LysM"/>
    <property type="match status" value="1"/>
</dbReference>
<keyword evidence="4" id="KW-1185">Reference proteome</keyword>
<reference evidence="3 4" key="1">
    <citation type="journal article" date="2019" name="Int. J. Syst. Evol. Microbiol.">
        <title>The Global Catalogue of Microorganisms (GCM) 10K type strain sequencing project: providing services to taxonomists for standard genome sequencing and annotation.</title>
        <authorList>
            <consortium name="The Broad Institute Genomics Platform"/>
            <consortium name="The Broad Institute Genome Sequencing Center for Infectious Disease"/>
            <person name="Wu L."/>
            <person name="Ma J."/>
        </authorList>
    </citation>
    <scope>NUCLEOTIDE SEQUENCE [LARGE SCALE GENOMIC DNA]</scope>
    <source>
        <strain evidence="3 4">JCM 15589</strain>
    </source>
</reference>
<keyword evidence="1" id="KW-0472">Membrane</keyword>
<dbReference type="Pfam" id="PF01476">
    <property type="entry name" value="LysM"/>
    <property type="match status" value="1"/>
</dbReference>
<proteinExistence type="predicted"/>
<dbReference type="Proteomes" id="UP001501138">
    <property type="component" value="Unassembled WGS sequence"/>
</dbReference>
<keyword evidence="1" id="KW-1133">Transmembrane helix</keyword>
<feature type="domain" description="LysM" evidence="2">
    <location>
        <begin position="86"/>
        <end position="107"/>
    </location>
</feature>
<accession>A0ABN2JNG7</accession>
<gene>
    <name evidence="3" type="ORF">GCM10009809_30250</name>
</gene>
<keyword evidence="1" id="KW-0812">Transmembrane</keyword>